<keyword evidence="2" id="KW-1185">Reference proteome</keyword>
<dbReference type="EMBL" id="LMVM01000001">
    <property type="protein sequence ID" value="PAV06294.1"/>
    <property type="molecule type" value="Genomic_DNA"/>
</dbReference>
<dbReference type="AlphaFoldDB" id="A0A2A2HAL6"/>
<accession>A0A2A2HAL6</accession>
<evidence type="ECO:0000313" key="2">
    <source>
        <dbReference type="Proteomes" id="UP000217784"/>
    </source>
</evidence>
<evidence type="ECO:0008006" key="3">
    <source>
        <dbReference type="Google" id="ProtNLM"/>
    </source>
</evidence>
<dbReference type="Proteomes" id="UP000217784">
    <property type="component" value="Unassembled WGS sequence"/>
</dbReference>
<proteinExistence type="predicted"/>
<organism evidence="1 2">
    <name type="scientific">Methanobacterium bryantii</name>
    <dbReference type="NCBI Taxonomy" id="2161"/>
    <lineage>
        <taxon>Archaea</taxon>
        <taxon>Methanobacteriati</taxon>
        <taxon>Methanobacteriota</taxon>
        <taxon>Methanomada group</taxon>
        <taxon>Methanobacteria</taxon>
        <taxon>Methanobacteriales</taxon>
        <taxon>Methanobacteriaceae</taxon>
        <taxon>Methanobacterium</taxon>
    </lineage>
</organism>
<evidence type="ECO:0000313" key="1">
    <source>
        <dbReference type="EMBL" id="PAV06294.1"/>
    </source>
</evidence>
<comment type="caution">
    <text evidence="1">The sequence shown here is derived from an EMBL/GenBank/DDBJ whole genome shotgun (WGS) entry which is preliminary data.</text>
</comment>
<gene>
    <name evidence="1" type="ORF">ASJ80_15815</name>
</gene>
<name>A0A2A2HAL6_METBR</name>
<protein>
    <recommendedName>
        <fullName evidence="3">AlgX/AlgJ SGNH hydrolase-like domain-containing protein</fullName>
    </recommendedName>
</protein>
<reference evidence="1 2" key="1">
    <citation type="journal article" date="2017" name="BMC Genomics">
        <title>Genomic analysis of methanogenic archaea reveals a shift towards energy conservation.</title>
        <authorList>
            <person name="Gilmore S.P."/>
            <person name="Henske J.K."/>
            <person name="Sexton J.A."/>
            <person name="Solomon K.V."/>
            <person name="Seppala S."/>
            <person name="Yoo J.I."/>
            <person name="Huyett L.M."/>
            <person name="Pressman A."/>
            <person name="Cogan J.Z."/>
            <person name="Kivenson V."/>
            <person name="Peng X."/>
            <person name="Tan Y."/>
            <person name="Valentine D.L."/>
            <person name="O'Malley M.A."/>
        </authorList>
    </citation>
    <scope>NUCLEOTIDE SEQUENCE [LARGE SCALE GENOMIC DNA]</scope>
    <source>
        <strain evidence="1 2">M.o.H.</strain>
    </source>
</reference>
<dbReference type="OrthoDB" id="71282at2157"/>
<dbReference type="RefSeq" id="WP_095651935.1">
    <property type="nucleotide sequence ID" value="NZ_LMVM01000001.1"/>
</dbReference>
<sequence length="415" mass="49768">MITFTRYEDLLIANDLEKVDIGKYRATGNDPYFEIRNLPDGLIQEISIELKAENGEIIEFYWTYEKNESYSPALRSSQRLISGTTDVYRFLLDSEKEIKRLRLDPTNASGMIEIKEIKIYYLLEEEKEKFITVPNYKNIGKITLKGQNGNLFLINDSNHEIRQHFDYSFNNNFNEELFIKNLDFKKEICNNRNINYFFFLIPDKSLVCKNFLPFDVKIVKRNYDLIKNSVPDFIKNLDYTCYFKNDSHINYLGGKELAYCYLNYIDNNFGRDDFDRVLTEQISTIEHSRDGDLTFEKNWSYSNEEKIAYLNEKIISLKNEYLVNLDETIPEKFKVVSTRKTEYYKNPQGLKNLRVLIFRDSSLDFLKDVLSVYFKDILLYWDHWFFNKELICWYKPDIILEIRTERFLENMKLYK</sequence>